<sequence length="580" mass="64307">MPIQPKVYTWLCGLFASLGSIIFGYDLGVIAGILPAPDFARVMGSRFNNPNLFGLITSIFVLGCFFGMIPVAYAADKFGRRKTIQLGALVYVFGGALQTGAQNMDMMLAGRFFAGFGVGIMSDLAPLYQVGGNSTSKYQRKIDDSAASEYRTSNLEDILDVITQFMLGIGAFAASWITYGCSAGLKGTQAEWRIPLGIQIFPALPLISFILLLPESPRWLAEKGQYDEAKATLARLHANGNLKDPFVLSQLEDIKADIQRSHDIGAATWTELFTVPSNFRRLALGYILQFSVQMTGVSAIQYYSTTIFTTMGFSSTRILLFQSINSIIALIGEACCVLWIDSTGRRTPLIVGNVVSGLSFVVGSILMARWPGTVNNNASDLIHEHWHTRRTTSSLVSTTLKGRFLTIYHDYAAALQTWVFNFFFSACIGPLSWAYPAEIYSTRTRAKATALTSSASWISNFFIAEVTPIAFSHIGWKNVCFRYYLVFAICGHTNALFVWAFYPETTGRRLEEMDSLFENSPLFVPGTQYAKAQDRHLAERELRDGNFVPANVSERAGGYRHDEDVKDIEEIGHHDSEEKH</sequence>
<feature type="transmembrane region" description="Helical" evidence="8">
    <location>
        <begin position="448"/>
        <end position="471"/>
    </location>
</feature>
<dbReference type="OrthoDB" id="4142200at2759"/>
<dbReference type="GO" id="GO:0016020">
    <property type="term" value="C:membrane"/>
    <property type="evidence" value="ECO:0007669"/>
    <property type="project" value="UniProtKB-SubCell"/>
</dbReference>
<evidence type="ECO:0000313" key="10">
    <source>
        <dbReference type="EMBL" id="KAF5365047.1"/>
    </source>
</evidence>
<dbReference type="Gene3D" id="1.20.1250.20">
    <property type="entry name" value="MFS general substrate transporter like domains"/>
    <property type="match status" value="1"/>
</dbReference>
<dbReference type="AlphaFoldDB" id="A0A8H5LPQ5"/>
<evidence type="ECO:0000256" key="1">
    <source>
        <dbReference type="ARBA" id="ARBA00004141"/>
    </source>
</evidence>
<comment type="caution">
    <text evidence="10">The sequence shown here is derived from an EMBL/GenBank/DDBJ whole genome shotgun (WGS) entry which is preliminary data.</text>
</comment>
<evidence type="ECO:0000256" key="2">
    <source>
        <dbReference type="ARBA" id="ARBA00010992"/>
    </source>
</evidence>
<organism evidence="10 11">
    <name type="scientific">Tetrapyrgos nigripes</name>
    <dbReference type="NCBI Taxonomy" id="182062"/>
    <lineage>
        <taxon>Eukaryota</taxon>
        <taxon>Fungi</taxon>
        <taxon>Dikarya</taxon>
        <taxon>Basidiomycota</taxon>
        <taxon>Agaricomycotina</taxon>
        <taxon>Agaricomycetes</taxon>
        <taxon>Agaricomycetidae</taxon>
        <taxon>Agaricales</taxon>
        <taxon>Marasmiineae</taxon>
        <taxon>Marasmiaceae</taxon>
        <taxon>Tetrapyrgos</taxon>
    </lineage>
</organism>
<feature type="transmembrane region" description="Helical" evidence="8">
    <location>
        <begin position="7"/>
        <end position="33"/>
    </location>
</feature>
<evidence type="ECO:0000259" key="9">
    <source>
        <dbReference type="PROSITE" id="PS50850"/>
    </source>
</evidence>
<feature type="transmembrane region" description="Helical" evidence="8">
    <location>
        <begin position="418"/>
        <end position="436"/>
    </location>
</feature>
<gene>
    <name evidence="10" type="ORF">D9758_010993</name>
</gene>
<evidence type="ECO:0000256" key="3">
    <source>
        <dbReference type="ARBA" id="ARBA00022448"/>
    </source>
</evidence>
<dbReference type="InterPro" id="IPR005828">
    <property type="entry name" value="MFS_sugar_transport-like"/>
</dbReference>
<dbReference type="PRINTS" id="PR00171">
    <property type="entry name" value="SUGRTRNSPORT"/>
</dbReference>
<dbReference type="InterPro" id="IPR050360">
    <property type="entry name" value="MFS_Sugar_Transporters"/>
</dbReference>
<dbReference type="PANTHER" id="PTHR48022:SF37">
    <property type="entry name" value="MAJOR FACILITATOR SUPERFAMILY (MFS) PROFILE DOMAIN-CONTAINING PROTEIN-RELATED"/>
    <property type="match status" value="1"/>
</dbReference>
<comment type="catalytic activity">
    <reaction evidence="7">
        <text>myo-inositol(out) + H(+)(out) = myo-inositol(in) + H(+)(in)</text>
        <dbReference type="Rhea" id="RHEA:60364"/>
        <dbReference type="ChEBI" id="CHEBI:15378"/>
        <dbReference type="ChEBI" id="CHEBI:17268"/>
    </reaction>
</comment>
<dbReference type="Pfam" id="PF00083">
    <property type="entry name" value="Sugar_tr"/>
    <property type="match status" value="2"/>
</dbReference>
<proteinExistence type="inferred from homology"/>
<comment type="similarity">
    <text evidence="2">Belongs to the major facilitator superfamily. Sugar transporter (TC 2.A.1.1) family.</text>
</comment>
<dbReference type="EMBL" id="JAACJM010000029">
    <property type="protein sequence ID" value="KAF5365047.1"/>
    <property type="molecule type" value="Genomic_DNA"/>
</dbReference>
<feature type="transmembrane region" description="Helical" evidence="8">
    <location>
        <begin position="53"/>
        <end position="75"/>
    </location>
</feature>
<feature type="transmembrane region" description="Helical" evidence="8">
    <location>
        <begin position="483"/>
        <end position="502"/>
    </location>
</feature>
<feature type="transmembrane region" description="Helical" evidence="8">
    <location>
        <begin position="349"/>
        <end position="370"/>
    </location>
</feature>
<feature type="transmembrane region" description="Helical" evidence="8">
    <location>
        <begin position="318"/>
        <end position="340"/>
    </location>
</feature>
<dbReference type="PANTHER" id="PTHR48022">
    <property type="entry name" value="PLASTIDIC GLUCOSE TRANSPORTER 4"/>
    <property type="match status" value="1"/>
</dbReference>
<evidence type="ECO:0000256" key="8">
    <source>
        <dbReference type="SAM" id="Phobius"/>
    </source>
</evidence>
<evidence type="ECO:0000256" key="6">
    <source>
        <dbReference type="ARBA" id="ARBA00023136"/>
    </source>
</evidence>
<dbReference type="SUPFAM" id="SSF103473">
    <property type="entry name" value="MFS general substrate transporter"/>
    <property type="match status" value="1"/>
</dbReference>
<dbReference type="Proteomes" id="UP000559256">
    <property type="component" value="Unassembled WGS sequence"/>
</dbReference>
<dbReference type="PROSITE" id="PS00216">
    <property type="entry name" value="SUGAR_TRANSPORT_1"/>
    <property type="match status" value="1"/>
</dbReference>
<accession>A0A8H5LPQ5</accession>
<dbReference type="PROSITE" id="PS50850">
    <property type="entry name" value="MFS"/>
    <property type="match status" value="1"/>
</dbReference>
<keyword evidence="11" id="KW-1185">Reference proteome</keyword>
<evidence type="ECO:0000256" key="4">
    <source>
        <dbReference type="ARBA" id="ARBA00022692"/>
    </source>
</evidence>
<keyword evidence="6 8" id="KW-0472">Membrane</keyword>
<feature type="domain" description="Major facilitator superfamily (MFS) profile" evidence="9">
    <location>
        <begin position="12"/>
        <end position="506"/>
    </location>
</feature>
<keyword evidence="4 8" id="KW-0812">Transmembrane</keyword>
<protein>
    <recommendedName>
        <fullName evidence="9">Major facilitator superfamily (MFS) profile domain-containing protein</fullName>
    </recommendedName>
</protein>
<comment type="subcellular location">
    <subcellularLocation>
        <location evidence="1">Membrane</location>
        <topology evidence="1">Multi-pass membrane protein</topology>
    </subcellularLocation>
</comment>
<feature type="transmembrane region" description="Helical" evidence="8">
    <location>
        <begin position="283"/>
        <end position="303"/>
    </location>
</feature>
<evidence type="ECO:0000256" key="5">
    <source>
        <dbReference type="ARBA" id="ARBA00022989"/>
    </source>
</evidence>
<name>A0A8H5LPQ5_9AGAR</name>
<keyword evidence="5 8" id="KW-1133">Transmembrane helix</keyword>
<keyword evidence="3" id="KW-0813">Transport</keyword>
<dbReference type="InterPro" id="IPR003663">
    <property type="entry name" value="Sugar/inositol_transpt"/>
</dbReference>
<feature type="transmembrane region" description="Helical" evidence="8">
    <location>
        <begin position="158"/>
        <end position="180"/>
    </location>
</feature>
<dbReference type="InterPro" id="IPR036259">
    <property type="entry name" value="MFS_trans_sf"/>
</dbReference>
<dbReference type="InterPro" id="IPR020846">
    <property type="entry name" value="MFS_dom"/>
</dbReference>
<evidence type="ECO:0000313" key="11">
    <source>
        <dbReference type="Proteomes" id="UP000559256"/>
    </source>
</evidence>
<dbReference type="InterPro" id="IPR005829">
    <property type="entry name" value="Sugar_transporter_CS"/>
</dbReference>
<dbReference type="GO" id="GO:0005351">
    <property type="term" value="F:carbohydrate:proton symporter activity"/>
    <property type="evidence" value="ECO:0007669"/>
    <property type="project" value="TreeGrafter"/>
</dbReference>
<evidence type="ECO:0000256" key="7">
    <source>
        <dbReference type="ARBA" id="ARBA00049119"/>
    </source>
</evidence>
<reference evidence="10 11" key="1">
    <citation type="journal article" date="2020" name="ISME J.">
        <title>Uncovering the hidden diversity of litter-decomposition mechanisms in mushroom-forming fungi.</title>
        <authorList>
            <person name="Floudas D."/>
            <person name="Bentzer J."/>
            <person name="Ahren D."/>
            <person name="Johansson T."/>
            <person name="Persson P."/>
            <person name="Tunlid A."/>
        </authorList>
    </citation>
    <scope>NUCLEOTIDE SEQUENCE [LARGE SCALE GENOMIC DNA]</scope>
    <source>
        <strain evidence="10 11">CBS 291.85</strain>
    </source>
</reference>